<dbReference type="RefSeq" id="WP_135996137.1">
    <property type="nucleotide sequence ID" value="NZ_CP071057.1"/>
</dbReference>
<dbReference type="AlphaFoldDB" id="A0A4S2GZC0"/>
<protein>
    <submittedName>
        <fullName evidence="1">Uncharacterized protein</fullName>
    </submittedName>
</protein>
<gene>
    <name evidence="1" type="ORF">E5163_10730</name>
</gene>
<dbReference type="EMBL" id="SRXW01000003">
    <property type="protein sequence ID" value="TGY88291.1"/>
    <property type="molecule type" value="Genomic_DNA"/>
</dbReference>
<organism evidence="1 2">
    <name type="scientific">Marinicauda algicola</name>
    <dbReference type="NCBI Taxonomy" id="2029849"/>
    <lineage>
        <taxon>Bacteria</taxon>
        <taxon>Pseudomonadati</taxon>
        <taxon>Pseudomonadota</taxon>
        <taxon>Alphaproteobacteria</taxon>
        <taxon>Maricaulales</taxon>
        <taxon>Maricaulaceae</taxon>
        <taxon>Marinicauda</taxon>
    </lineage>
</organism>
<sequence length="88" mass="9078">MFQLIIDILHLVLAGAMSLIGIEYDRAPDCDPVQVEPAAYYEIAEASAASGAVYLLAPAAPSAAQPVSGCATAPAPVSLPRARVRIEA</sequence>
<comment type="caution">
    <text evidence="1">The sequence shown here is derived from an EMBL/GenBank/DDBJ whole genome shotgun (WGS) entry which is preliminary data.</text>
</comment>
<dbReference type="Proteomes" id="UP000308054">
    <property type="component" value="Unassembled WGS sequence"/>
</dbReference>
<keyword evidence="2" id="KW-1185">Reference proteome</keyword>
<accession>A0A4S2GZC0</accession>
<evidence type="ECO:0000313" key="1">
    <source>
        <dbReference type="EMBL" id="TGY88291.1"/>
    </source>
</evidence>
<proteinExistence type="predicted"/>
<reference evidence="1 2" key="1">
    <citation type="journal article" date="2017" name="Int. J. Syst. Evol. Microbiol.">
        <title>Marinicauda algicola sp. nov., isolated from a marine red alga Rhodosorus marinus.</title>
        <authorList>
            <person name="Jeong S.E."/>
            <person name="Jeon S.H."/>
            <person name="Chun B.H."/>
            <person name="Kim D.W."/>
            <person name="Jeon C.O."/>
        </authorList>
    </citation>
    <scope>NUCLEOTIDE SEQUENCE [LARGE SCALE GENOMIC DNA]</scope>
    <source>
        <strain evidence="1 2">JCM 31718</strain>
    </source>
</reference>
<name>A0A4S2GZC0_9PROT</name>
<evidence type="ECO:0000313" key="2">
    <source>
        <dbReference type="Proteomes" id="UP000308054"/>
    </source>
</evidence>